<evidence type="ECO:0000313" key="2">
    <source>
        <dbReference type="Proteomes" id="UP000886501"/>
    </source>
</evidence>
<dbReference type="Proteomes" id="UP000886501">
    <property type="component" value="Unassembled WGS sequence"/>
</dbReference>
<organism evidence="1 2">
    <name type="scientific">Thelephora ganbajun</name>
    <name type="common">Ganba fungus</name>
    <dbReference type="NCBI Taxonomy" id="370292"/>
    <lineage>
        <taxon>Eukaryota</taxon>
        <taxon>Fungi</taxon>
        <taxon>Dikarya</taxon>
        <taxon>Basidiomycota</taxon>
        <taxon>Agaricomycotina</taxon>
        <taxon>Agaricomycetes</taxon>
        <taxon>Thelephorales</taxon>
        <taxon>Thelephoraceae</taxon>
        <taxon>Thelephora</taxon>
    </lineage>
</organism>
<name>A0ACB6Z319_THEGA</name>
<dbReference type="EMBL" id="MU118178">
    <property type="protein sequence ID" value="KAF9643882.1"/>
    <property type="molecule type" value="Genomic_DNA"/>
</dbReference>
<protein>
    <submittedName>
        <fullName evidence="1">Uncharacterized protein</fullName>
    </submittedName>
</protein>
<proteinExistence type="predicted"/>
<evidence type="ECO:0000313" key="1">
    <source>
        <dbReference type="EMBL" id="KAF9643882.1"/>
    </source>
</evidence>
<comment type="caution">
    <text evidence="1">The sequence shown here is derived from an EMBL/GenBank/DDBJ whole genome shotgun (WGS) entry which is preliminary data.</text>
</comment>
<accession>A0ACB6Z319</accession>
<reference evidence="1" key="1">
    <citation type="submission" date="2019-10" db="EMBL/GenBank/DDBJ databases">
        <authorList>
            <consortium name="DOE Joint Genome Institute"/>
            <person name="Kuo A."/>
            <person name="Miyauchi S."/>
            <person name="Kiss E."/>
            <person name="Drula E."/>
            <person name="Kohler A."/>
            <person name="Sanchez-Garcia M."/>
            <person name="Andreopoulos B."/>
            <person name="Barry K.W."/>
            <person name="Bonito G."/>
            <person name="Buee M."/>
            <person name="Carver A."/>
            <person name="Chen C."/>
            <person name="Cichocki N."/>
            <person name="Clum A."/>
            <person name="Culley D."/>
            <person name="Crous P.W."/>
            <person name="Fauchery L."/>
            <person name="Girlanda M."/>
            <person name="Hayes R."/>
            <person name="Keri Z."/>
            <person name="Labutti K."/>
            <person name="Lipzen A."/>
            <person name="Lombard V."/>
            <person name="Magnuson J."/>
            <person name="Maillard F."/>
            <person name="Morin E."/>
            <person name="Murat C."/>
            <person name="Nolan M."/>
            <person name="Ohm R."/>
            <person name="Pangilinan J."/>
            <person name="Pereira M."/>
            <person name="Perotto S."/>
            <person name="Peter M."/>
            <person name="Riley R."/>
            <person name="Sitrit Y."/>
            <person name="Stielow B."/>
            <person name="Szollosi G."/>
            <person name="Zifcakova L."/>
            <person name="Stursova M."/>
            <person name="Spatafora J.W."/>
            <person name="Tedersoo L."/>
            <person name="Vaario L.-M."/>
            <person name="Yamada A."/>
            <person name="Yan M."/>
            <person name="Wang P."/>
            <person name="Xu J."/>
            <person name="Bruns T."/>
            <person name="Baldrian P."/>
            <person name="Vilgalys R."/>
            <person name="Henrissat B."/>
            <person name="Grigoriev I.V."/>
            <person name="Hibbett D."/>
            <person name="Nagy L.G."/>
            <person name="Martin F.M."/>
        </authorList>
    </citation>
    <scope>NUCLEOTIDE SEQUENCE</scope>
    <source>
        <strain evidence="1">P2</strain>
    </source>
</reference>
<gene>
    <name evidence="1" type="ORF">BDM02DRAFT_1283737</name>
</gene>
<sequence length="169" mass="19032">MHANQLRDARTETSRAPVHDQSKFEFIPSVQRILQPLVEMAGSFASRPFSVVLAHRKQLDIGYPSYGCAAVHHAGGVNSFHGLSNPQESQRVENRPAYSKKHRNYQIKARKIRARSGSYFTIEILVFWPNLSRVGVGRSDLPSRIVFRPSFPTIHPPPPVTVSLPYTIC</sequence>
<reference evidence="1" key="2">
    <citation type="journal article" date="2020" name="Nat. Commun.">
        <title>Large-scale genome sequencing of mycorrhizal fungi provides insights into the early evolution of symbiotic traits.</title>
        <authorList>
            <person name="Miyauchi S."/>
            <person name="Kiss E."/>
            <person name="Kuo A."/>
            <person name="Drula E."/>
            <person name="Kohler A."/>
            <person name="Sanchez-Garcia M."/>
            <person name="Morin E."/>
            <person name="Andreopoulos B."/>
            <person name="Barry K.W."/>
            <person name="Bonito G."/>
            <person name="Buee M."/>
            <person name="Carver A."/>
            <person name="Chen C."/>
            <person name="Cichocki N."/>
            <person name="Clum A."/>
            <person name="Culley D."/>
            <person name="Crous P.W."/>
            <person name="Fauchery L."/>
            <person name="Girlanda M."/>
            <person name="Hayes R.D."/>
            <person name="Keri Z."/>
            <person name="LaButti K."/>
            <person name="Lipzen A."/>
            <person name="Lombard V."/>
            <person name="Magnuson J."/>
            <person name="Maillard F."/>
            <person name="Murat C."/>
            <person name="Nolan M."/>
            <person name="Ohm R.A."/>
            <person name="Pangilinan J."/>
            <person name="Pereira M.F."/>
            <person name="Perotto S."/>
            <person name="Peter M."/>
            <person name="Pfister S."/>
            <person name="Riley R."/>
            <person name="Sitrit Y."/>
            <person name="Stielow J.B."/>
            <person name="Szollosi G."/>
            <person name="Zifcakova L."/>
            <person name="Stursova M."/>
            <person name="Spatafora J.W."/>
            <person name="Tedersoo L."/>
            <person name="Vaario L.M."/>
            <person name="Yamada A."/>
            <person name="Yan M."/>
            <person name="Wang P."/>
            <person name="Xu J."/>
            <person name="Bruns T."/>
            <person name="Baldrian P."/>
            <person name="Vilgalys R."/>
            <person name="Dunand C."/>
            <person name="Henrissat B."/>
            <person name="Grigoriev I.V."/>
            <person name="Hibbett D."/>
            <person name="Nagy L.G."/>
            <person name="Martin F.M."/>
        </authorList>
    </citation>
    <scope>NUCLEOTIDE SEQUENCE</scope>
    <source>
        <strain evidence="1">P2</strain>
    </source>
</reference>
<keyword evidence="2" id="KW-1185">Reference proteome</keyword>